<dbReference type="Proteomes" id="UP000198926">
    <property type="component" value="Unassembled WGS sequence"/>
</dbReference>
<accession>A0A1I6N2L4</accession>
<evidence type="ECO:0000313" key="2">
    <source>
        <dbReference type="Proteomes" id="UP000198926"/>
    </source>
</evidence>
<dbReference type="OrthoDB" id="9810508at2"/>
<organism evidence="1 2">
    <name type="scientific">Yoonia litorea</name>
    <dbReference type="NCBI Taxonomy" id="1123755"/>
    <lineage>
        <taxon>Bacteria</taxon>
        <taxon>Pseudomonadati</taxon>
        <taxon>Pseudomonadota</taxon>
        <taxon>Alphaproteobacteria</taxon>
        <taxon>Rhodobacterales</taxon>
        <taxon>Paracoccaceae</taxon>
        <taxon>Yoonia</taxon>
    </lineage>
</organism>
<dbReference type="RefSeq" id="WP_090210483.1">
    <property type="nucleotide sequence ID" value="NZ_FOZM01000004.1"/>
</dbReference>
<sequence length="231" mass="25447">MKSVRRRLEKSERLAAGVAGLAGRYLAFCDRTTKWQTTGLDTLKDALSSGPVILVMWHERSIMGALHWPVAAGPLSSLYANSPIGRVSGALQRSVGLQPMQMSDKTSNVVASRQILKRVKDGVSIGLTGDGPLGPALVLKDAPLEWARVTGVPVFTYAFATSRFRRLDAWDKMIVPKPFGLGAIVFRRFETTVPRRMDEASREEVRSKLSTFLTETNEIADQHVSQLLKNP</sequence>
<reference evidence="1 2" key="1">
    <citation type="submission" date="2016-10" db="EMBL/GenBank/DDBJ databases">
        <authorList>
            <person name="de Groot N.N."/>
        </authorList>
    </citation>
    <scope>NUCLEOTIDE SEQUENCE [LARGE SCALE GENOMIC DNA]</scope>
    <source>
        <strain evidence="1 2">DSM 29433</strain>
    </source>
</reference>
<proteinExistence type="predicted"/>
<dbReference type="EMBL" id="FOZM01000004">
    <property type="protein sequence ID" value="SFS22127.1"/>
    <property type="molecule type" value="Genomic_DNA"/>
</dbReference>
<name>A0A1I6N2L4_9RHOB</name>
<dbReference type="STRING" id="1123755.SAMN05444714_3150"/>
<gene>
    <name evidence="1" type="ORF">SAMN05444714_3150</name>
</gene>
<evidence type="ECO:0000313" key="1">
    <source>
        <dbReference type="EMBL" id="SFS22127.1"/>
    </source>
</evidence>
<protein>
    <submittedName>
        <fullName evidence="1">Uncharacterized protein</fullName>
    </submittedName>
</protein>
<dbReference type="AlphaFoldDB" id="A0A1I6N2L4"/>
<keyword evidence="2" id="KW-1185">Reference proteome</keyword>